<dbReference type="Gene3D" id="1.10.3720.10">
    <property type="entry name" value="MetI-like"/>
    <property type="match status" value="1"/>
</dbReference>
<reference evidence="11" key="1">
    <citation type="submission" date="2016-10" db="EMBL/GenBank/DDBJ databases">
        <authorList>
            <person name="Varghese N."/>
            <person name="Submissions S."/>
        </authorList>
    </citation>
    <scope>NUCLEOTIDE SEQUENCE [LARGE SCALE GENOMIC DNA]</scope>
    <source>
        <strain evidence="11">DSM 21857</strain>
    </source>
</reference>
<feature type="transmembrane region" description="Helical" evidence="7">
    <location>
        <begin position="231"/>
        <end position="255"/>
    </location>
</feature>
<dbReference type="SUPFAM" id="SSF161098">
    <property type="entry name" value="MetI-like"/>
    <property type="match status" value="1"/>
</dbReference>
<keyword evidence="4 7" id="KW-0812">Transmembrane</keyword>
<feature type="transmembrane region" description="Helical" evidence="7">
    <location>
        <begin position="168"/>
        <end position="187"/>
    </location>
</feature>
<dbReference type="InterPro" id="IPR000515">
    <property type="entry name" value="MetI-like"/>
</dbReference>
<dbReference type="PROSITE" id="PS50928">
    <property type="entry name" value="ABC_TM1"/>
    <property type="match status" value="1"/>
</dbReference>
<evidence type="ECO:0000313" key="10">
    <source>
        <dbReference type="EMBL" id="SFI42958.1"/>
    </source>
</evidence>
<gene>
    <name evidence="10" type="ORF">SAMN03080618_00395</name>
</gene>
<keyword evidence="3" id="KW-1003">Cell membrane</keyword>
<dbReference type="STRING" id="1121003.SAMN03080618_00395"/>
<dbReference type="GO" id="GO:0055085">
    <property type="term" value="P:transmembrane transport"/>
    <property type="evidence" value="ECO:0007669"/>
    <property type="project" value="InterPro"/>
</dbReference>
<evidence type="ECO:0000256" key="5">
    <source>
        <dbReference type="ARBA" id="ARBA00022989"/>
    </source>
</evidence>
<dbReference type="InterPro" id="IPR035906">
    <property type="entry name" value="MetI-like_sf"/>
</dbReference>
<protein>
    <submittedName>
        <fullName evidence="10">NitT/TauT family transport system permease protein</fullName>
    </submittedName>
</protein>
<feature type="transmembrane region" description="Helical" evidence="7">
    <location>
        <begin position="102"/>
        <end position="125"/>
    </location>
</feature>
<evidence type="ECO:0000256" key="2">
    <source>
        <dbReference type="ARBA" id="ARBA00022448"/>
    </source>
</evidence>
<evidence type="ECO:0000256" key="1">
    <source>
        <dbReference type="ARBA" id="ARBA00004651"/>
    </source>
</evidence>
<sequence>MSTISPTAKGINSGAGSMSNSTPTMNTTTYQPVPFSKPRGPLSQVAMVVIPPLVVFALFLVLYTWVRSGLEPHRQFLMPSGSELWHNAFALPEIRYELLTRALTTIGIALTGLAVSIPIGILLAVIMFRAMILERALFPNIVAMQSIPTLAIIPLIQTALGFGMLPKVLIVAKFTLFAIPITLLLGLKSVDRGIIDLFRLQGARWHTILFKACFPSAAPSLFAGLRIAASLAVISAIVSELFFLAGRGGLGQMIINSKIDFKYEQMYAGLITATLLSVSVYIIFTWLGNRFFAGWHESGAPQT</sequence>
<accession>A0A1I3I4N8</accession>
<dbReference type="CDD" id="cd06261">
    <property type="entry name" value="TM_PBP2"/>
    <property type="match status" value="1"/>
</dbReference>
<dbReference type="Proteomes" id="UP000242763">
    <property type="component" value="Unassembled WGS sequence"/>
</dbReference>
<name>A0A1I3I4N8_9HYPH</name>
<evidence type="ECO:0000256" key="8">
    <source>
        <dbReference type="SAM" id="MobiDB-lite"/>
    </source>
</evidence>
<feature type="transmembrane region" description="Helical" evidence="7">
    <location>
        <begin position="137"/>
        <end position="156"/>
    </location>
</feature>
<evidence type="ECO:0000259" key="9">
    <source>
        <dbReference type="PROSITE" id="PS50928"/>
    </source>
</evidence>
<evidence type="ECO:0000256" key="3">
    <source>
        <dbReference type="ARBA" id="ARBA00022475"/>
    </source>
</evidence>
<keyword evidence="2 7" id="KW-0813">Transport</keyword>
<dbReference type="PANTHER" id="PTHR30151">
    <property type="entry name" value="ALKANE SULFONATE ABC TRANSPORTER-RELATED, MEMBRANE SUBUNIT"/>
    <property type="match status" value="1"/>
</dbReference>
<comment type="subcellular location">
    <subcellularLocation>
        <location evidence="1 7">Cell membrane</location>
        <topology evidence="1 7">Multi-pass membrane protein</topology>
    </subcellularLocation>
</comment>
<feature type="transmembrane region" description="Helical" evidence="7">
    <location>
        <begin position="267"/>
        <end position="287"/>
    </location>
</feature>
<dbReference type="PANTHER" id="PTHR30151:SF20">
    <property type="entry name" value="ABC TRANSPORTER PERMEASE PROTEIN HI_0355-RELATED"/>
    <property type="match status" value="1"/>
</dbReference>
<keyword evidence="11" id="KW-1185">Reference proteome</keyword>
<feature type="transmembrane region" description="Helical" evidence="7">
    <location>
        <begin position="45"/>
        <end position="66"/>
    </location>
</feature>
<evidence type="ECO:0000256" key="4">
    <source>
        <dbReference type="ARBA" id="ARBA00022692"/>
    </source>
</evidence>
<feature type="domain" description="ABC transmembrane type-1" evidence="9">
    <location>
        <begin position="102"/>
        <end position="288"/>
    </location>
</feature>
<dbReference type="AlphaFoldDB" id="A0A1I3I4N8"/>
<evidence type="ECO:0000313" key="11">
    <source>
        <dbReference type="Proteomes" id="UP000242763"/>
    </source>
</evidence>
<keyword evidence="6 7" id="KW-0472">Membrane</keyword>
<feature type="region of interest" description="Disordered" evidence="8">
    <location>
        <begin position="1"/>
        <end position="23"/>
    </location>
</feature>
<dbReference type="EMBL" id="FORF01000002">
    <property type="protein sequence ID" value="SFI42958.1"/>
    <property type="molecule type" value="Genomic_DNA"/>
</dbReference>
<dbReference type="Pfam" id="PF00528">
    <property type="entry name" value="BPD_transp_1"/>
    <property type="match status" value="1"/>
</dbReference>
<keyword evidence="5 7" id="KW-1133">Transmembrane helix</keyword>
<organism evidence="10 11">
    <name type="scientific">Aquamicrobium aerolatum DSM 21857</name>
    <dbReference type="NCBI Taxonomy" id="1121003"/>
    <lineage>
        <taxon>Bacteria</taxon>
        <taxon>Pseudomonadati</taxon>
        <taxon>Pseudomonadota</taxon>
        <taxon>Alphaproteobacteria</taxon>
        <taxon>Hyphomicrobiales</taxon>
        <taxon>Phyllobacteriaceae</taxon>
        <taxon>Aerobium</taxon>
    </lineage>
</organism>
<evidence type="ECO:0000256" key="6">
    <source>
        <dbReference type="ARBA" id="ARBA00023136"/>
    </source>
</evidence>
<evidence type="ECO:0000256" key="7">
    <source>
        <dbReference type="RuleBase" id="RU363032"/>
    </source>
</evidence>
<dbReference type="GO" id="GO:0005886">
    <property type="term" value="C:plasma membrane"/>
    <property type="evidence" value="ECO:0007669"/>
    <property type="project" value="UniProtKB-SubCell"/>
</dbReference>
<proteinExistence type="inferred from homology"/>
<comment type="similarity">
    <text evidence="7">Belongs to the binding-protein-dependent transport system permease family.</text>
</comment>